<dbReference type="GO" id="GO:0010420">
    <property type="term" value="F:polyprenyldihydroxybenzoate methyltransferase activity"/>
    <property type="evidence" value="ECO:0007669"/>
    <property type="project" value="InterPro"/>
</dbReference>
<evidence type="ECO:0000256" key="1">
    <source>
        <dbReference type="ARBA" id="ARBA00022603"/>
    </source>
</evidence>
<dbReference type="Gene3D" id="3.40.50.150">
    <property type="entry name" value="Vaccinia Virus protein VP39"/>
    <property type="match status" value="1"/>
</dbReference>
<dbReference type="Pfam" id="PF13489">
    <property type="entry name" value="Methyltransf_23"/>
    <property type="match status" value="1"/>
</dbReference>
<dbReference type="AlphaFoldDB" id="G4QAR6"/>
<dbReference type="STRING" id="1008459.TASI_0602"/>
<dbReference type="eggNOG" id="COG2227">
    <property type="taxonomic scope" value="Bacteria"/>
</dbReference>
<protein>
    <recommendedName>
        <fullName evidence="5">Ubiquinone biosynthesis O-methyltransferase</fullName>
    </recommendedName>
    <alternativeName>
        <fullName evidence="5">2-polyprenyl-6-hydroxyphenol methylase</fullName>
        <ecNumber evidence="5">2.1.1.222</ecNumber>
    </alternativeName>
    <alternativeName>
        <fullName evidence="5">3-demethylubiquinone 3-O-methyltransferase</fullName>
        <ecNumber evidence="5">2.1.1.64</ecNumber>
    </alternativeName>
</protein>
<evidence type="ECO:0000256" key="4">
    <source>
        <dbReference type="ARBA" id="ARBA00022691"/>
    </source>
</evidence>
<dbReference type="EC" id="2.1.1.64" evidence="5"/>
<evidence type="ECO:0000313" key="6">
    <source>
        <dbReference type="EMBL" id="AEP36376.1"/>
    </source>
</evidence>
<proteinExistence type="inferred from homology"/>
<keyword evidence="7" id="KW-1185">Reference proteome</keyword>
<comment type="function">
    <text evidence="5">O-methyltransferase that catalyzes the 2 O-methylation steps in the ubiquinone biosynthetic pathway.</text>
</comment>
<dbReference type="GO" id="GO:0032259">
    <property type="term" value="P:methylation"/>
    <property type="evidence" value="ECO:0007669"/>
    <property type="project" value="UniProtKB-KW"/>
</dbReference>
<dbReference type="HAMAP" id="MF_00472">
    <property type="entry name" value="UbiG"/>
    <property type="match status" value="1"/>
</dbReference>
<comment type="catalytic activity">
    <reaction evidence="5">
        <text>a 3-(all-trans-polyprenyl)benzene-1,2-diol + S-adenosyl-L-methionine = a 2-methoxy-6-(all-trans-polyprenyl)phenol + S-adenosyl-L-homocysteine + H(+)</text>
        <dbReference type="Rhea" id="RHEA:31411"/>
        <dbReference type="Rhea" id="RHEA-COMP:9550"/>
        <dbReference type="Rhea" id="RHEA-COMP:9551"/>
        <dbReference type="ChEBI" id="CHEBI:15378"/>
        <dbReference type="ChEBI" id="CHEBI:57856"/>
        <dbReference type="ChEBI" id="CHEBI:59789"/>
        <dbReference type="ChEBI" id="CHEBI:62729"/>
        <dbReference type="ChEBI" id="CHEBI:62731"/>
        <dbReference type="EC" id="2.1.1.222"/>
    </reaction>
</comment>
<dbReference type="InterPro" id="IPR029063">
    <property type="entry name" value="SAM-dependent_MTases_sf"/>
</dbReference>
<sequence>MNMAPVRGHFHFFKTMTNVSDTEIEKFSSIASKWWDKSSEFKTLHDINPIRLNWILSNIDKPLKDIKLIDIGCGGGILTESLVSSGITDVTGIDLAKESITVAKLHSLESGLKINYLVESAEDHAISHKQTYDVVTCMELLEHVPNPQSLIEAISTLLKPGGIAFFSTINRNFKSYALAIVAAEYILGMVPKGTHNHSMFLKPSEIMRFARMYNLDLLNSTGFEYKPLTGNYELSGSLDINYMLAVKKHGI</sequence>
<evidence type="ECO:0000256" key="2">
    <source>
        <dbReference type="ARBA" id="ARBA00022679"/>
    </source>
</evidence>
<dbReference type="EMBL" id="CP003059">
    <property type="protein sequence ID" value="AEP36376.1"/>
    <property type="molecule type" value="Genomic_DNA"/>
</dbReference>
<comment type="similarity">
    <text evidence="5">Belongs to the methyltransferase superfamily. UbiG/COQ3 family.</text>
</comment>
<dbReference type="SUPFAM" id="SSF53335">
    <property type="entry name" value="S-adenosyl-L-methionine-dependent methyltransferases"/>
    <property type="match status" value="1"/>
</dbReference>
<dbReference type="NCBIfam" id="TIGR01983">
    <property type="entry name" value="UbiG"/>
    <property type="match status" value="1"/>
</dbReference>
<feature type="binding site" evidence="5">
    <location>
        <position position="51"/>
    </location>
    <ligand>
        <name>S-adenosyl-L-methionine</name>
        <dbReference type="ChEBI" id="CHEBI:59789"/>
    </ligand>
</feature>
<dbReference type="HOGENOM" id="CLU_042432_5_0_4"/>
<reference key="1">
    <citation type="submission" date="2011-09" db="EMBL/GenBank/DDBJ databases">
        <title>Genomic characterization of the Taylorella genus.</title>
        <authorList>
            <person name="Hebert L."/>
            <person name="Moumen B."/>
            <person name="Pons N."/>
            <person name="Duquesne F."/>
            <person name="Breuil M.-F."/>
            <person name="Goux D."/>
            <person name="Batto J.-M."/>
            <person name="Renault P."/>
            <person name="Laugier C."/>
            <person name="Petry S."/>
        </authorList>
    </citation>
    <scope>NUCLEOTIDE SEQUENCE</scope>
    <source>
        <strain>MCE3</strain>
    </source>
</reference>
<keyword evidence="4 5" id="KW-0949">S-adenosyl-L-methionine</keyword>
<feature type="binding site" evidence="5">
    <location>
        <position position="94"/>
    </location>
    <ligand>
        <name>S-adenosyl-L-methionine</name>
        <dbReference type="ChEBI" id="CHEBI:59789"/>
    </ligand>
</feature>
<dbReference type="InterPro" id="IPR010233">
    <property type="entry name" value="UbiG_MeTrfase"/>
</dbReference>
<keyword evidence="1 5" id="KW-0489">Methyltransferase</keyword>
<feature type="binding site" evidence="5">
    <location>
        <position position="72"/>
    </location>
    <ligand>
        <name>S-adenosyl-L-methionine</name>
        <dbReference type="ChEBI" id="CHEBI:59789"/>
    </ligand>
</feature>
<organism evidence="6 7">
    <name type="scientific">Taylorella asinigenitalis (strain MCE3)</name>
    <dbReference type="NCBI Taxonomy" id="1008459"/>
    <lineage>
        <taxon>Bacteria</taxon>
        <taxon>Pseudomonadati</taxon>
        <taxon>Pseudomonadota</taxon>
        <taxon>Betaproteobacteria</taxon>
        <taxon>Burkholderiales</taxon>
        <taxon>Alcaligenaceae</taxon>
        <taxon>Taylorella</taxon>
    </lineage>
</organism>
<keyword evidence="6" id="KW-0830">Ubiquinone</keyword>
<dbReference type="GO" id="GO:0102208">
    <property type="term" value="F:2-polyprenyl-6-hydroxyphenol methylase activity"/>
    <property type="evidence" value="ECO:0007669"/>
    <property type="project" value="UniProtKB-EC"/>
</dbReference>
<name>G4QAR6_TAYAM</name>
<dbReference type="PANTHER" id="PTHR43464">
    <property type="entry name" value="METHYLTRANSFERASE"/>
    <property type="match status" value="1"/>
</dbReference>
<dbReference type="UniPathway" id="UPA00232"/>
<dbReference type="GO" id="GO:0061542">
    <property type="term" value="F:3-demethylubiquinol 3-O-methyltransferase activity"/>
    <property type="evidence" value="ECO:0007669"/>
    <property type="project" value="UniProtKB-UniRule"/>
</dbReference>
<accession>G4QAR6</accession>
<evidence type="ECO:0000256" key="3">
    <source>
        <dbReference type="ARBA" id="ARBA00022688"/>
    </source>
</evidence>
<dbReference type="EC" id="2.1.1.222" evidence="5"/>
<keyword evidence="3 5" id="KW-0831">Ubiquinone biosynthesis</keyword>
<keyword evidence="2 5" id="KW-0808">Transferase</keyword>
<evidence type="ECO:0000256" key="5">
    <source>
        <dbReference type="HAMAP-Rule" id="MF_00472"/>
    </source>
</evidence>
<evidence type="ECO:0000313" key="7">
    <source>
        <dbReference type="Proteomes" id="UP000009284"/>
    </source>
</evidence>
<comment type="catalytic activity">
    <reaction evidence="5">
        <text>a 3-demethylubiquinol + S-adenosyl-L-methionine = a ubiquinol + S-adenosyl-L-homocysteine + H(+)</text>
        <dbReference type="Rhea" id="RHEA:44380"/>
        <dbReference type="Rhea" id="RHEA-COMP:9566"/>
        <dbReference type="Rhea" id="RHEA-COMP:10914"/>
        <dbReference type="ChEBI" id="CHEBI:15378"/>
        <dbReference type="ChEBI" id="CHEBI:17976"/>
        <dbReference type="ChEBI" id="CHEBI:57856"/>
        <dbReference type="ChEBI" id="CHEBI:59789"/>
        <dbReference type="ChEBI" id="CHEBI:84422"/>
        <dbReference type="EC" id="2.1.1.64"/>
    </reaction>
</comment>
<gene>
    <name evidence="5" type="primary">ubiG</name>
    <name evidence="6" type="ordered locus">TASI_0602</name>
</gene>
<reference evidence="6 7" key="2">
    <citation type="journal article" date="2012" name="PLoS ONE">
        <title>Genomic characterization of the taylorella genus.</title>
        <authorList>
            <person name="Hebert L."/>
            <person name="Moumen B."/>
            <person name="Pons N."/>
            <person name="Duquesne F."/>
            <person name="Breuil M.F."/>
            <person name="Goux D."/>
            <person name="Batto J.M."/>
            <person name="Laugier C."/>
            <person name="Renault P."/>
            <person name="Petry S."/>
        </authorList>
    </citation>
    <scope>NUCLEOTIDE SEQUENCE [LARGE SCALE GENOMIC DNA]</scope>
    <source>
        <strain evidence="6 7">MCE3</strain>
    </source>
</reference>
<dbReference type="CDD" id="cd02440">
    <property type="entry name" value="AdoMet_MTases"/>
    <property type="match status" value="1"/>
</dbReference>
<comment type="pathway">
    <text evidence="5">Cofactor biosynthesis; ubiquinone biosynthesis.</text>
</comment>
<dbReference type="KEGG" id="tas:TASI_0602"/>
<feature type="binding site" evidence="5">
    <location>
        <position position="138"/>
    </location>
    <ligand>
        <name>S-adenosyl-L-methionine</name>
        <dbReference type="ChEBI" id="CHEBI:59789"/>
    </ligand>
</feature>
<dbReference type="Proteomes" id="UP000009284">
    <property type="component" value="Chromosome"/>
</dbReference>
<dbReference type="PANTHER" id="PTHR43464:SF19">
    <property type="entry name" value="UBIQUINONE BIOSYNTHESIS O-METHYLTRANSFERASE, MITOCHONDRIAL"/>
    <property type="match status" value="1"/>
</dbReference>